<evidence type="ECO:0000256" key="5">
    <source>
        <dbReference type="ARBA" id="ARBA00023125"/>
    </source>
</evidence>
<keyword evidence="9" id="KW-1185">Reference proteome</keyword>
<accession>A0A926HZ63</accession>
<proteinExistence type="inferred from homology"/>
<evidence type="ECO:0000256" key="1">
    <source>
        <dbReference type="ARBA" id="ARBA00007957"/>
    </source>
</evidence>
<comment type="similarity">
    <text evidence="1">Belongs to the Fur family.</text>
</comment>
<keyword evidence="7" id="KW-0479">Metal-binding</keyword>
<dbReference type="PANTHER" id="PTHR33202">
    <property type="entry name" value="ZINC UPTAKE REGULATION PROTEIN"/>
    <property type="match status" value="1"/>
</dbReference>
<comment type="caution">
    <text evidence="8">The sequence shown here is derived from an EMBL/GenBank/DDBJ whole genome shotgun (WGS) entry which is preliminary data.</text>
</comment>
<dbReference type="PANTHER" id="PTHR33202:SF7">
    <property type="entry name" value="FERRIC UPTAKE REGULATION PROTEIN"/>
    <property type="match status" value="1"/>
</dbReference>
<evidence type="ECO:0000256" key="2">
    <source>
        <dbReference type="ARBA" id="ARBA00022491"/>
    </source>
</evidence>
<evidence type="ECO:0000313" key="8">
    <source>
        <dbReference type="EMBL" id="MBC8540516.1"/>
    </source>
</evidence>
<keyword evidence="3 7" id="KW-0862">Zinc</keyword>
<feature type="binding site" evidence="7">
    <location>
        <position position="120"/>
    </location>
    <ligand>
        <name>Zn(2+)</name>
        <dbReference type="ChEBI" id="CHEBI:29105"/>
    </ligand>
</feature>
<organism evidence="8 9">
    <name type="scientific">Congzhengia minquanensis</name>
    <dbReference type="NCBI Taxonomy" id="2763657"/>
    <lineage>
        <taxon>Bacteria</taxon>
        <taxon>Bacillati</taxon>
        <taxon>Bacillota</taxon>
        <taxon>Clostridia</taxon>
        <taxon>Eubacteriales</taxon>
        <taxon>Oscillospiraceae</taxon>
        <taxon>Congzhengia</taxon>
    </lineage>
</organism>
<feature type="binding site" evidence="7">
    <location>
        <position position="83"/>
    </location>
    <ligand>
        <name>Zn(2+)</name>
        <dbReference type="ChEBI" id="CHEBI:29105"/>
    </ligand>
</feature>
<dbReference type="Gene3D" id="1.10.10.10">
    <property type="entry name" value="Winged helix-like DNA-binding domain superfamily/Winged helix DNA-binding domain"/>
    <property type="match status" value="1"/>
</dbReference>
<dbReference type="GO" id="GO:0000976">
    <property type="term" value="F:transcription cis-regulatory region binding"/>
    <property type="evidence" value="ECO:0007669"/>
    <property type="project" value="TreeGrafter"/>
</dbReference>
<dbReference type="InterPro" id="IPR036390">
    <property type="entry name" value="WH_DNA-bd_sf"/>
</dbReference>
<evidence type="ECO:0000256" key="6">
    <source>
        <dbReference type="ARBA" id="ARBA00023163"/>
    </source>
</evidence>
<dbReference type="GO" id="GO:0008270">
    <property type="term" value="F:zinc ion binding"/>
    <property type="evidence" value="ECO:0007669"/>
    <property type="project" value="TreeGrafter"/>
</dbReference>
<sequence length="125" mass="14317">MKRKTIQQTLVFEAVNQLKSHVTADEVYDAVKKEHPSISRGTVYRNLNQLSENGAIQKVEVLGGADRFDFQCHKHHHVRCLKCGKIFDVDIEYVDGLENNIRNTRGFEFSGYDIMFKGLCPKCAK</sequence>
<evidence type="ECO:0000256" key="7">
    <source>
        <dbReference type="PIRSR" id="PIRSR602481-1"/>
    </source>
</evidence>
<feature type="binding site" evidence="7">
    <location>
        <position position="80"/>
    </location>
    <ligand>
        <name>Zn(2+)</name>
        <dbReference type="ChEBI" id="CHEBI:29105"/>
    </ligand>
</feature>
<keyword evidence="2" id="KW-0678">Repressor</keyword>
<keyword evidence="6" id="KW-0804">Transcription</keyword>
<evidence type="ECO:0000313" key="9">
    <source>
        <dbReference type="Proteomes" id="UP000611762"/>
    </source>
</evidence>
<dbReference type="GO" id="GO:0045892">
    <property type="term" value="P:negative regulation of DNA-templated transcription"/>
    <property type="evidence" value="ECO:0007669"/>
    <property type="project" value="TreeGrafter"/>
</dbReference>
<dbReference type="SUPFAM" id="SSF46785">
    <property type="entry name" value="Winged helix' DNA-binding domain"/>
    <property type="match status" value="1"/>
</dbReference>
<dbReference type="Gene3D" id="3.30.1490.190">
    <property type="match status" value="1"/>
</dbReference>
<dbReference type="InterPro" id="IPR043135">
    <property type="entry name" value="Fur_C"/>
</dbReference>
<reference evidence="8" key="1">
    <citation type="submission" date="2020-08" db="EMBL/GenBank/DDBJ databases">
        <title>Genome public.</title>
        <authorList>
            <person name="Liu C."/>
            <person name="Sun Q."/>
        </authorList>
    </citation>
    <scope>NUCLEOTIDE SEQUENCE</scope>
    <source>
        <strain evidence="8">H8</strain>
    </source>
</reference>
<name>A0A926HZ63_9FIRM</name>
<dbReference type="GO" id="GO:1900376">
    <property type="term" value="P:regulation of secondary metabolite biosynthetic process"/>
    <property type="evidence" value="ECO:0007669"/>
    <property type="project" value="TreeGrafter"/>
</dbReference>
<evidence type="ECO:0000256" key="4">
    <source>
        <dbReference type="ARBA" id="ARBA00023015"/>
    </source>
</evidence>
<dbReference type="InterPro" id="IPR036388">
    <property type="entry name" value="WH-like_DNA-bd_sf"/>
</dbReference>
<comment type="cofactor">
    <cofactor evidence="7">
        <name>Zn(2+)</name>
        <dbReference type="ChEBI" id="CHEBI:29105"/>
    </cofactor>
    <text evidence="7">Binds 1 zinc ion per subunit.</text>
</comment>
<dbReference type="AlphaFoldDB" id="A0A926HZ63"/>
<dbReference type="Pfam" id="PF01475">
    <property type="entry name" value="FUR"/>
    <property type="match status" value="1"/>
</dbReference>
<evidence type="ECO:0000256" key="3">
    <source>
        <dbReference type="ARBA" id="ARBA00022833"/>
    </source>
</evidence>
<protein>
    <submittedName>
        <fullName evidence="8">Transcriptional repressor</fullName>
    </submittedName>
</protein>
<keyword evidence="5" id="KW-0238">DNA-binding</keyword>
<dbReference type="GO" id="GO:0003700">
    <property type="term" value="F:DNA-binding transcription factor activity"/>
    <property type="evidence" value="ECO:0007669"/>
    <property type="project" value="InterPro"/>
</dbReference>
<dbReference type="EMBL" id="JACRSU010000002">
    <property type="protein sequence ID" value="MBC8540516.1"/>
    <property type="molecule type" value="Genomic_DNA"/>
</dbReference>
<feature type="binding site" evidence="7">
    <location>
        <position position="123"/>
    </location>
    <ligand>
        <name>Zn(2+)</name>
        <dbReference type="ChEBI" id="CHEBI:29105"/>
    </ligand>
</feature>
<gene>
    <name evidence="8" type="ORF">H8698_05955</name>
</gene>
<keyword evidence="4" id="KW-0805">Transcription regulation</keyword>
<dbReference type="Proteomes" id="UP000611762">
    <property type="component" value="Unassembled WGS sequence"/>
</dbReference>
<dbReference type="InterPro" id="IPR002481">
    <property type="entry name" value="FUR"/>
</dbReference>
<dbReference type="CDD" id="cd07153">
    <property type="entry name" value="Fur_like"/>
    <property type="match status" value="1"/>
</dbReference>